<keyword evidence="2" id="KW-0732">Signal</keyword>
<reference evidence="3 4" key="1">
    <citation type="submission" date="2017-11" db="EMBL/GenBank/DDBJ databases">
        <title>De novo assembly and phasing of dikaryotic genomes from two isolates of Puccinia coronata f. sp. avenae, the causal agent of oat crown rust.</title>
        <authorList>
            <person name="Miller M.E."/>
            <person name="Zhang Y."/>
            <person name="Omidvar V."/>
            <person name="Sperschneider J."/>
            <person name="Schwessinger B."/>
            <person name="Raley C."/>
            <person name="Palmer J.M."/>
            <person name="Garnica D."/>
            <person name="Upadhyaya N."/>
            <person name="Rathjen J."/>
            <person name="Taylor J.M."/>
            <person name="Park R.F."/>
            <person name="Dodds P.N."/>
            <person name="Hirsch C.D."/>
            <person name="Kianian S.F."/>
            <person name="Figueroa M."/>
        </authorList>
    </citation>
    <scope>NUCLEOTIDE SEQUENCE [LARGE SCALE GENOMIC DNA]</scope>
    <source>
        <strain evidence="3">12SD80</strain>
    </source>
</reference>
<evidence type="ECO:0000313" key="4">
    <source>
        <dbReference type="Proteomes" id="UP000235392"/>
    </source>
</evidence>
<proteinExistence type="predicted"/>
<evidence type="ECO:0000313" key="3">
    <source>
        <dbReference type="EMBL" id="PLW48171.1"/>
    </source>
</evidence>
<feature type="region of interest" description="Disordered" evidence="1">
    <location>
        <begin position="800"/>
        <end position="833"/>
    </location>
</feature>
<name>A0A2N5VDY5_9BASI</name>
<feature type="compositionally biased region" description="Polar residues" evidence="1">
    <location>
        <begin position="521"/>
        <end position="532"/>
    </location>
</feature>
<gene>
    <name evidence="3" type="ORF">PCASD_03292</name>
</gene>
<feature type="region of interest" description="Disordered" evidence="1">
    <location>
        <begin position="258"/>
        <end position="581"/>
    </location>
</feature>
<feature type="region of interest" description="Disordered" evidence="1">
    <location>
        <begin position="197"/>
        <end position="226"/>
    </location>
</feature>
<feature type="compositionally biased region" description="Basic and acidic residues" evidence="1">
    <location>
        <begin position="376"/>
        <end position="392"/>
    </location>
</feature>
<feature type="compositionally biased region" description="Basic and acidic residues" evidence="1">
    <location>
        <begin position="1100"/>
        <end position="1111"/>
    </location>
</feature>
<evidence type="ECO:0000256" key="1">
    <source>
        <dbReference type="SAM" id="MobiDB-lite"/>
    </source>
</evidence>
<feature type="region of interest" description="Disordered" evidence="1">
    <location>
        <begin position="1078"/>
        <end position="1113"/>
    </location>
</feature>
<feature type="compositionally biased region" description="Polar residues" evidence="1">
    <location>
        <begin position="303"/>
        <end position="321"/>
    </location>
</feature>
<feature type="signal peptide" evidence="2">
    <location>
        <begin position="1"/>
        <end position="25"/>
    </location>
</feature>
<feature type="compositionally biased region" description="Basic and acidic residues" evidence="1">
    <location>
        <begin position="472"/>
        <end position="497"/>
    </location>
</feature>
<feature type="compositionally biased region" description="Basic and acidic residues" evidence="1">
    <location>
        <begin position="534"/>
        <end position="544"/>
    </location>
</feature>
<feature type="compositionally biased region" description="Low complexity" evidence="1">
    <location>
        <begin position="734"/>
        <end position="749"/>
    </location>
</feature>
<dbReference type="Proteomes" id="UP000235392">
    <property type="component" value="Unassembled WGS sequence"/>
</dbReference>
<evidence type="ECO:0000256" key="2">
    <source>
        <dbReference type="SAM" id="SignalP"/>
    </source>
</evidence>
<feature type="region of interest" description="Disordered" evidence="1">
    <location>
        <begin position="611"/>
        <end position="753"/>
    </location>
</feature>
<feature type="compositionally biased region" description="Basic and acidic residues" evidence="1">
    <location>
        <begin position="894"/>
        <end position="907"/>
    </location>
</feature>
<accession>A0A2N5VDY5</accession>
<feature type="compositionally biased region" description="Polar residues" evidence="1">
    <location>
        <begin position="720"/>
        <end position="732"/>
    </location>
</feature>
<feature type="region of interest" description="Disordered" evidence="1">
    <location>
        <begin position="891"/>
        <end position="929"/>
    </location>
</feature>
<feature type="compositionally biased region" description="Basic and acidic residues" evidence="1">
    <location>
        <begin position="355"/>
        <end position="369"/>
    </location>
</feature>
<feature type="compositionally biased region" description="Polar residues" evidence="1">
    <location>
        <begin position="411"/>
        <end position="439"/>
    </location>
</feature>
<dbReference type="EMBL" id="PGCI01000025">
    <property type="protein sequence ID" value="PLW48171.1"/>
    <property type="molecule type" value="Genomic_DNA"/>
</dbReference>
<sequence length="1548" mass="173733">MSSFRVLLCGLTLLWLAPHWYGINATVVENSERITSGVSIESNVPRERNALIGGEKEGESLDVGFGTRPLASAESEKFHVSTPSELPSGSGSSSVVTNINPSPTNQPSHVPNFHYPETSTHFTNQARGPQSYDNGGYTQFHQPELTNEFQDYNLRPSAEMLQPYEFQWHPVDIVYPIIYYHRLRAWNLRATPVDPNRSIAPDSSHPVSSNPVLGDPHGGTASNLESYAHAGGSNFYSPTSTQSEEYYGQHPATYLARKPRAENSSQSQRSGQSRRQKGKFRQGLPPRPTSKLQSKNLWRPKTDQTQTGVSLSELQSETPRQTSDESLGKINGKPDVGSPEEDTTHLEMSKPLPGEADKLVEKKVLRDTDPGGSQTDKPDENPVTESHDHDAKQIISIAPVETSPREEEVESSGSNQISTPRSYSKISSDAPTPISSGTGDWSEKNSSSRDKSLSDIEPIIDSASSIGMINLRAREDQGRGDKPELLESTSLDHEVYSKESSSSSPIRDSKDRGKPKYAQPQPETLESPSTNPRGKFDVYADKIRGMQNHGTGDVQAKDASLQGNHQMYPTSSPDHSLNEDRKMEVKSKLLRAGRQGARATESISAVLASNQNKNAHRLSHDFPGEPVELDTDHVATLGKVKSKPENLELSEGKSSAAPPTPEPGSSLPIDKPESSSVVNRAGGPTVQPRDEQLLTGEQQDVKRIISMDPVKTSPRDDQVESSGSKQISTPLSYSEISSGAPTPSSSGTEDLFEKIITSRKKSLGDIESADSATSSGVIYDPLISANKDLKEYAHEIKGMEHLSTAGPRAKDASSEGNHQMHSTLVPDHSSNADQKLEVKREHLRRGRQGGKASKAILSESAFTKNKFAALLHDLPVEHRELDTNHVAASIKAKSKPEILEESARENLSKSSILEPEPSLPTDESEPPPEVMKTIMKPERIERKVMTNPLNLVGQNHYPLINALKTNQLGIFNFSLNWKLLFSDAKEKGFDYYSRVREALKKKAFTLDDESNGAMKSGCEKLEITVLEDSMKGKEDRSEEIRNLLQKSENSRKTILMKSPQTQVMETRKKTITSNNLNSSITKSINTSDPKNLGSGRKVSKRENEKRKEILDQSKQVEVPDYMKRYLESEPGMNEKARQNFRLVAEVMKVGKKGCDFTISIDRPDLMTEVLDQKTWYKLLKCQAKGISRRIKWMKLDIGSLEGNRRFEAIQRQIRETEIVETWRKFVTEPATRKVKERKQFVNSILHLDEAWPTYSDLRLDATWDLESLAKNHFYNGEALPQIDAEKQVLLNTRMKNVFTMARRWNPYDWLTKEAIVNINQQNLNLRLIVVVGDCLQFGKSHMTSDSWFSGIDYKQAAILLENAWDHRKFDRTPWLATPERAWLMMDPRRAALYAERLETLKGYLAAYHDPATNNALIRLVDPQHQLKLSGDAWWHTGHILIWHEQGLHLFTMAKVGIELGLERGQQEISAEQIRILETLPDIPEEERDKVIAWFHKEFNPSLRRSQVPKSNWKTIPMNFYSNLVTGWKAWRRDDSLPIDLLMKQYKDI</sequence>
<organism evidence="3 4">
    <name type="scientific">Puccinia coronata f. sp. avenae</name>
    <dbReference type="NCBI Taxonomy" id="200324"/>
    <lineage>
        <taxon>Eukaryota</taxon>
        <taxon>Fungi</taxon>
        <taxon>Dikarya</taxon>
        <taxon>Basidiomycota</taxon>
        <taxon>Pucciniomycotina</taxon>
        <taxon>Pucciniomycetes</taxon>
        <taxon>Pucciniales</taxon>
        <taxon>Pucciniaceae</taxon>
        <taxon>Puccinia</taxon>
    </lineage>
</organism>
<feature type="compositionally biased region" description="Polar residues" evidence="1">
    <location>
        <begin position="1078"/>
        <end position="1089"/>
    </location>
</feature>
<feature type="compositionally biased region" description="Polar residues" evidence="1">
    <location>
        <begin position="814"/>
        <end position="833"/>
    </location>
</feature>
<feature type="chain" id="PRO_5014878874" evidence="2">
    <location>
        <begin position="26"/>
        <end position="1548"/>
    </location>
</feature>
<feature type="compositionally biased region" description="Basic and acidic residues" evidence="1">
    <location>
        <begin position="441"/>
        <end position="454"/>
    </location>
</feature>
<comment type="caution">
    <text evidence="3">The sequence shown here is derived from an EMBL/GenBank/DDBJ whole genome shotgun (WGS) entry which is preliminary data.</text>
</comment>
<feature type="compositionally biased region" description="Polar residues" evidence="1">
    <location>
        <begin position="561"/>
        <end position="575"/>
    </location>
</feature>
<protein>
    <submittedName>
        <fullName evidence="3">Uncharacterized protein</fullName>
    </submittedName>
</protein>